<dbReference type="GO" id="GO:0006208">
    <property type="term" value="P:pyrimidine nucleobase catabolic process"/>
    <property type="evidence" value="ECO:0007669"/>
    <property type="project" value="TreeGrafter"/>
</dbReference>
<dbReference type="PANTHER" id="PTHR30466">
    <property type="entry name" value="FLAVIN REDUCTASE"/>
    <property type="match status" value="1"/>
</dbReference>
<dbReference type="EMBL" id="SMYO01000006">
    <property type="protein sequence ID" value="TDK61051.1"/>
    <property type="molecule type" value="Genomic_DNA"/>
</dbReference>
<dbReference type="GO" id="GO:0010181">
    <property type="term" value="F:FMN binding"/>
    <property type="evidence" value="ECO:0007669"/>
    <property type="project" value="InterPro"/>
</dbReference>
<dbReference type="EMBL" id="JAVGVR010000001">
    <property type="protein sequence ID" value="MDQ6598386.1"/>
    <property type="molecule type" value="Genomic_DNA"/>
</dbReference>
<sequence length="155" mass="17316">MDDRFFRNVMGSFATGITIITTEVKGTAHGMTANAFVSVSLNPKLILVSIDNRAKMLGFLQESKRFAVSFLASEQQAESMRFAGQKKDEEPFIFERFGELPVIKGALANVVCTVFNQVEAGDHVLFIGEVQDLQVKDGEPLLYFKGNYRELKELD</sequence>
<dbReference type="AlphaFoldDB" id="A0A4R5VT14"/>
<keyword evidence="6" id="KW-1185">Reference proteome</keyword>
<accession>A0A4R5VT14</accession>
<dbReference type="InterPro" id="IPR012349">
    <property type="entry name" value="Split_barrel_FMN-bd"/>
</dbReference>
<dbReference type="InterPro" id="IPR002563">
    <property type="entry name" value="Flavin_Rdtase-like_dom"/>
</dbReference>
<dbReference type="RefSeq" id="WP_133335496.1">
    <property type="nucleotide sequence ID" value="NZ_JAVGVR010000001.1"/>
</dbReference>
<comment type="caution">
    <text evidence="4">The sequence shown here is derived from an EMBL/GenBank/DDBJ whole genome shotgun (WGS) entry which is preliminary data.</text>
</comment>
<dbReference type="GO" id="GO:0042602">
    <property type="term" value="F:riboflavin reductase (NADPH) activity"/>
    <property type="evidence" value="ECO:0007669"/>
    <property type="project" value="TreeGrafter"/>
</dbReference>
<feature type="domain" description="Flavin reductase like" evidence="2">
    <location>
        <begin position="10"/>
        <end position="150"/>
    </location>
</feature>
<gene>
    <name evidence="4" type="ORF">E2K98_15205</name>
    <name evidence="3" type="ORF">RCG21_18840</name>
</gene>
<dbReference type="Proteomes" id="UP000295132">
    <property type="component" value="Unassembled WGS sequence"/>
</dbReference>
<evidence type="ECO:0000313" key="4">
    <source>
        <dbReference type="EMBL" id="TDK61051.1"/>
    </source>
</evidence>
<keyword evidence="1 3" id="KW-0560">Oxidoreductase</keyword>
<proteinExistence type="predicted"/>
<reference evidence="4 5" key="1">
    <citation type="submission" date="2019-03" db="EMBL/GenBank/DDBJ databases">
        <title>Bacillus niacini sp. nov. a Nicotinate-Metabolizing Mesophile Isolated from Soil.</title>
        <authorList>
            <person name="Zhang G."/>
        </authorList>
    </citation>
    <scope>NUCLEOTIDE SEQUENCE [LARGE SCALE GENOMIC DNA]</scope>
    <source>
        <strain evidence="4 5">WN066</strain>
    </source>
</reference>
<dbReference type="SUPFAM" id="SSF50475">
    <property type="entry name" value="FMN-binding split barrel"/>
    <property type="match status" value="1"/>
</dbReference>
<protein>
    <submittedName>
        <fullName evidence="3 4">Flavin reductase</fullName>
        <ecNumber evidence="3">1.-.-.-</ecNumber>
    </submittedName>
</protein>
<dbReference type="Gene3D" id="2.30.110.10">
    <property type="entry name" value="Electron Transport, Fmn-binding Protein, Chain A"/>
    <property type="match status" value="1"/>
</dbReference>
<dbReference type="PANTHER" id="PTHR30466:SF1">
    <property type="entry name" value="FMN REDUCTASE (NADH) RUTF"/>
    <property type="match status" value="1"/>
</dbReference>
<dbReference type="InterPro" id="IPR050268">
    <property type="entry name" value="NADH-dep_flavin_reductase"/>
</dbReference>
<dbReference type="Proteomes" id="UP001178888">
    <property type="component" value="Unassembled WGS sequence"/>
</dbReference>
<name>A0A4R5VT14_9BACI</name>
<evidence type="ECO:0000313" key="6">
    <source>
        <dbReference type="Proteomes" id="UP001178888"/>
    </source>
</evidence>
<evidence type="ECO:0000313" key="5">
    <source>
        <dbReference type="Proteomes" id="UP000295132"/>
    </source>
</evidence>
<dbReference type="SMART" id="SM00903">
    <property type="entry name" value="Flavin_Reduct"/>
    <property type="match status" value="1"/>
</dbReference>
<evidence type="ECO:0000259" key="2">
    <source>
        <dbReference type="SMART" id="SM00903"/>
    </source>
</evidence>
<evidence type="ECO:0000313" key="3">
    <source>
        <dbReference type="EMBL" id="MDQ6598386.1"/>
    </source>
</evidence>
<dbReference type="Pfam" id="PF01613">
    <property type="entry name" value="Flavin_Reduct"/>
    <property type="match status" value="1"/>
</dbReference>
<dbReference type="EC" id="1.-.-.-" evidence="3"/>
<evidence type="ECO:0000256" key="1">
    <source>
        <dbReference type="ARBA" id="ARBA00023002"/>
    </source>
</evidence>
<reference evidence="3" key="2">
    <citation type="submission" date="2023-08" db="EMBL/GenBank/DDBJ databases">
        <title>Nitrogen cycling bacteria in agricultural field soils.</title>
        <authorList>
            <person name="Jang J."/>
        </authorList>
    </citation>
    <scope>NUCLEOTIDE SEQUENCE</scope>
    <source>
        <strain evidence="3">PS3-36</strain>
    </source>
</reference>
<organism evidence="4 5">
    <name type="scientific">Bacillus salipaludis</name>
    <dbReference type="NCBI Taxonomy" id="2547811"/>
    <lineage>
        <taxon>Bacteria</taxon>
        <taxon>Bacillati</taxon>
        <taxon>Bacillota</taxon>
        <taxon>Bacilli</taxon>
        <taxon>Bacillales</taxon>
        <taxon>Bacillaceae</taxon>
        <taxon>Bacillus</taxon>
    </lineage>
</organism>